<dbReference type="PANTHER" id="PTHR12436">
    <property type="entry name" value="80 KDA MCM3-ASSOCIATED PROTEIN"/>
    <property type="match status" value="1"/>
</dbReference>
<dbReference type="InterPro" id="IPR005062">
    <property type="entry name" value="SAC3/GANP/THP3_conserved"/>
</dbReference>
<protein>
    <submittedName>
        <fullName evidence="3">SAC3 family protein B isoform X1</fullName>
    </submittedName>
</protein>
<dbReference type="PANTHER" id="PTHR12436:SF17">
    <property type="entry name" value="SAC3 FAMILY PROTEIN B"/>
    <property type="match status" value="1"/>
</dbReference>
<accession>A0AAQ3KH45</accession>
<dbReference type="PROSITE" id="PS50250">
    <property type="entry name" value="PCI"/>
    <property type="match status" value="1"/>
</dbReference>
<dbReference type="EMBL" id="CP136893">
    <property type="protein sequence ID" value="WOL06182.1"/>
    <property type="molecule type" value="Genomic_DNA"/>
</dbReference>
<dbReference type="GO" id="GO:0070390">
    <property type="term" value="C:transcription export complex 2"/>
    <property type="evidence" value="ECO:0007669"/>
    <property type="project" value="TreeGrafter"/>
</dbReference>
<sequence length="1570" mass="176197">MEFRGFNGRPPAPASLNAPLSFGTTTSASPNSGFSFGASSTALPNAQFSFGTIARPNAQFSFGTALPVSENASFSFGIAPRGSTNAQFSFGTKPSNPSPPKNNFQEKHRFSSGNQSQQPPEQKRQVSPHAQSPGISPPRMVDQRKPPSHYSELPPQEKFNMVNYSDIYGAVEEASKEHSYPRAIKRDKSPRGPSAVVFGSSSVQLGSERSGISPPRVVDYSDNYDAGEDASTKHGYSRAPKRDRPSHPPCAVTLGSSSLQLDSERPDKFPHRMADQRKSPVHHSNPPPQERSKMVDYSDVYDAGGDAAIKHVNFRAPKRDRSPHPPSTDVSGSTFIHLDSEREMQAKARRLARFNVELSQPSENLPSAKHKTSESNLNQPSLDKLDIAKPMDARGSSNRDNLTEIESLESSQLVVGLCPDMCPEPERDERERKGDLDRYERLDGDRNQTSKSLAVKKYNRTAEREAELIRPMPVLQKTVDYLLTLLNQPYNEDFLNIYNFLWDRMRAIRMDLRMQHIFNQQAILMLEQMIRFHIVAMHELCEYNKGEGFAEGFDAHLNIEQMNKTSVELFQMYDDHRKKGIVVPTEKEFRGYYALLKLDKHPGYKVEPAELSLDLAKMTPEIRSSPEILFARDVARACRIGNYIAFFRLARKATYLQACLMHAHFAKLRTQALASLHSSLQNNQGMPVTGVISWLGLEEEDVESLLEYHGFILKKFEEIYMVKEGPFLNSNTDFPTKRSHLVQLKKSQMIFNDIYSGPTISDVTEIRKTASDGDTEFPMEHLQQTVSKGLDTVDQIALASEADTRRTASPSQDVIHSDKVNNRNTIIGAITQPRKFLDEQTLPLNRETEAQPAELFLPCDTILADHAVSNCVQQDEDDQIVESEEDASLDQEVFPNPEVNIVRDVEPISSSVNNAISSSASYIDIDRELENKEQSLVLYGSSQVAEEEKLKLILRKWKQQATKRRETREQRIMLASQALSSLSTGPPFHQCRFSSRLADSELNIANIARERHRKQAKSWSTINVSEVVAPVLSSKNPDVKCLCWKLLLVGQPSLKNGKGSCLTLKWLLSKMMGSSYDSDKPIVSVPHLSIWRSWINSQLHPFYKCCLSIIREATFDGTDLISEDDAVTGTSSIMFHVSESVPWDVQRVRLHNVLARIPSGSSLPLLIVSGDTYTEEIFNPSLTITRRLGLDDVDMTRISSFSVIFLCENPNSLLKDDEVREGLLWLAEHSPRQPTVCLLKTRDVVMDYLISSEEVLENDDAASDHGPNYFISIFNAALDRLADEIVRTASLNANHWPSPEIYLLEKSSDERALADKFLPSVGWSSPLRIEPVVKAIKGCKLPEFSNDISWLKEGSYMGLKIIDQKLGLEKSLMRYLTQSCQMLKSELAAREAGIMVQTGACLELHGSYYYIVPRWSIIFRRIQNWRLVNLTAGICSVAYLLEQHQDRLSAAADRVQGYDVATPLKSITMTQLDKIVEISCNIPLTEQPPISLQPSSSILSSHIHEGSDATKTYNLAENSEADLKCSGLLSTREDGGLAIPSYKMDDRLSLLLEKCSRLQDMIDEKLAIYF</sequence>
<dbReference type="Pfam" id="PF03399">
    <property type="entry name" value="SAC3_GANP"/>
    <property type="match status" value="1"/>
</dbReference>
<dbReference type="GO" id="GO:0006406">
    <property type="term" value="P:mRNA export from nucleus"/>
    <property type="evidence" value="ECO:0007669"/>
    <property type="project" value="TreeGrafter"/>
</dbReference>
<evidence type="ECO:0000313" key="3">
    <source>
        <dbReference type="EMBL" id="WOL06182.1"/>
    </source>
</evidence>
<feature type="domain" description="PCI" evidence="2">
    <location>
        <begin position="558"/>
        <end position="740"/>
    </location>
</feature>
<feature type="region of interest" description="Disordered" evidence="1">
    <location>
        <begin position="174"/>
        <end position="293"/>
    </location>
</feature>
<feature type="compositionally biased region" description="Basic and acidic residues" evidence="1">
    <location>
        <begin position="174"/>
        <end position="190"/>
    </location>
</feature>
<dbReference type="FunFam" id="1.25.40.990:FF:000004">
    <property type="entry name" value="Putative peptidase C48 domain family protein"/>
    <property type="match status" value="1"/>
</dbReference>
<evidence type="ECO:0000259" key="2">
    <source>
        <dbReference type="PROSITE" id="PS50250"/>
    </source>
</evidence>
<dbReference type="Gene3D" id="1.25.40.990">
    <property type="match status" value="1"/>
</dbReference>
<evidence type="ECO:0000256" key="1">
    <source>
        <dbReference type="SAM" id="MobiDB-lite"/>
    </source>
</evidence>
<feature type="region of interest" description="Disordered" evidence="1">
    <location>
        <begin position="357"/>
        <end position="380"/>
    </location>
</feature>
<feature type="region of interest" description="Disordered" evidence="1">
    <location>
        <begin position="1"/>
        <end position="29"/>
    </location>
</feature>
<feature type="compositionally biased region" description="Basic and acidic residues" evidence="1">
    <location>
        <begin position="262"/>
        <end position="278"/>
    </location>
</feature>
<feature type="region of interest" description="Disordered" evidence="1">
    <location>
        <begin position="85"/>
        <end position="159"/>
    </location>
</feature>
<proteinExistence type="predicted"/>
<gene>
    <name evidence="3" type="ORF">Cni_G14914</name>
</gene>
<dbReference type="Proteomes" id="UP001327560">
    <property type="component" value="Chromosome 4"/>
</dbReference>
<feature type="region of interest" description="Disordered" evidence="1">
    <location>
        <begin position="314"/>
        <end position="333"/>
    </location>
</feature>
<dbReference type="GO" id="GO:0005737">
    <property type="term" value="C:cytoplasm"/>
    <property type="evidence" value="ECO:0007669"/>
    <property type="project" value="TreeGrafter"/>
</dbReference>
<feature type="compositionally biased region" description="Polar residues" evidence="1">
    <location>
        <begin position="111"/>
        <end position="120"/>
    </location>
</feature>
<dbReference type="InterPro" id="IPR000717">
    <property type="entry name" value="PCI_dom"/>
</dbReference>
<dbReference type="InterPro" id="IPR045107">
    <property type="entry name" value="SAC3/GANP/THP3"/>
</dbReference>
<organism evidence="3 4">
    <name type="scientific">Canna indica</name>
    <name type="common">Indian-shot</name>
    <dbReference type="NCBI Taxonomy" id="4628"/>
    <lineage>
        <taxon>Eukaryota</taxon>
        <taxon>Viridiplantae</taxon>
        <taxon>Streptophyta</taxon>
        <taxon>Embryophyta</taxon>
        <taxon>Tracheophyta</taxon>
        <taxon>Spermatophyta</taxon>
        <taxon>Magnoliopsida</taxon>
        <taxon>Liliopsida</taxon>
        <taxon>Zingiberales</taxon>
        <taxon>Cannaceae</taxon>
        <taxon>Canna</taxon>
    </lineage>
</organism>
<keyword evidence="4" id="KW-1185">Reference proteome</keyword>
<name>A0AAQ3KH45_9LILI</name>
<reference evidence="3 4" key="1">
    <citation type="submission" date="2023-10" db="EMBL/GenBank/DDBJ databases">
        <title>Chromosome-scale genome assembly provides insights into flower coloration mechanisms of Canna indica.</title>
        <authorList>
            <person name="Li C."/>
        </authorList>
    </citation>
    <scope>NUCLEOTIDE SEQUENCE [LARGE SCALE GENOMIC DNA]</scope>
    <source>
        <tissue evidence="3">Flower</tissue>
    </source>
</reference>
<evidence type="ECO:0000313" key="4">
    <source>
        <dbReference type="Proteomes" id="UP001327560"/>
    </source>
</evidence>